<dbReference type="FunFam" id="3.30.1490.20:FF:000003">
    <property type="entry name" value="acetyl-CoA carboxylase isoform X1"/>
    <property type="match status" value="1"/>
</dbReference>
<evidence type="ECO:0000313" key="9">
    <source>
        <dbReference type="EMBL" id="VDM29892.1"/>
    </source>
</evidence>
<keyword evidence="10" id="KW-1185">Reference proteome</keyword>
<evidence type="ECO:0000313" key="10">
    <source>
        <dbReference type="Proteomes" id="UP000050794"/>
    </source>
</evidence>
<name>A0A183U6Q5_TOXCA</name>
<comment type="cofactor">
    <cofactor evidence="1">
        <name>biotin</name>
        <dbReference type="ChEBI" id="CHEBI:57586"/>
    </cofactor>
</comment>
<dbReference type="InterPro" id="IPR005479">
    <property type="entry name" value="CPAse_ATP-bd"/>
</dbReference>
<evidence type="ECO:0000259" key="7">
    <source>
        <dbReference type="PROSITE" id="PS50975"/>
    </source>
</evidence>
<keyword evidence="4 6" id="KW-0067">ATP-binding</keyword>
<dbReference type="InterPro" id="IPR050856">
    <property type="entry name" value="Biotin_carboxylase_complex"/>
</dbReference>
<organism evidence="10 11">
    <name type="scientific">Toxocara canis</name>
    <name type="common">Canine roundworm</name>
    <dbReference type="NCBI Taxonomy" id="6265"/>
    <lineage>
        <taxon>Eukaryota</taxon>
        <taxon>Metazoa</taxon>
        <taxon>Ecdysozoa</taxon>
        <taxon>Nematoda</taxon>
        <taxon>Chromadorea</taxon>
        <taxon>Rhabditida</taxon>
        <taxon>Spirurina</taxon>
        <taxon>Ascaridomorpha</taxon>
        <taxon>Ascaridoidea</taxon>
        <taxon>Toxocaridae</taxon>
        <taxon>Toxocara</taxon>
    </lineage>
</organism>
<protein>
    <submittedName>
        <fullName evidence="11">ATP-grasp domain-containing protein</fullName>
    </submittedName>
</protein>
<dbReference type="WBParaSite" id="TCNE_0000417501-mRNA-1">
    <property type="protein sequence ID" value="TCNE_0000417501-mRNA-1"/>
    <property type="gene ID" value="TCNE_0000417501"/>
</dbReference>
<dbReference type="Gene3D" id="3.30.470.20">
    <property type="entry name" value="ATP-grasp fold, B domain"/>
    <property type="match status" value="1"/>
</dbReference>
<dbReference type="PROSITE" id="PS50979">
    <property type="entry name" value="BC"/>
    <property type="match status" value="1"/>
</dbReference>
<keyword evidence="2" id="KW-0436">Ligase</keyword>
<dbReference type="Proteomes" id="UP000050794">
    <property type="component" value="Unassembled WGS sequence"/>
</dbReference>
<dbReference type="AlphaFoldDB" id="A0A183U6Q5"/>
<feature type="domain" description="Biotin carboxylation" evidence="8">
    <location>
        <begin position="1"/>
        <end position="145"/>
    </location>
</feature>
<proteinExistence type="predicted"/>
<dbReference type="InterPro" id="IPR005481">
    <property type="entry name" value="BC-like_N"/>
</dbReference>
<keyword evidence="3 6" id="KW-0547">Nucleotide-binding</keyword>
<evidence type="ECO:0000256" key="6">
    <source>
        <dbReference type="PROSITE-ProRule" id="PRU00409"/>
    </source>
</evidence>
<feature type="domain" description="ATP-grasp" evidence="7">
    <location>
        <begin position="44"/>
        <end position="136"/>
    </location>
</feature>
<dbReference type="PROSITE" id="PS50975">
    <property type="entry name" value="ATP_GRASP"/>
    <property type="match status" value="1"/>
</dbReference>
<dbReference type="InterPro" id="IPR011764">
    <property type="entry name" value="Biotin_carboxylation_dom"/>
</dbReference>
<dbReference type="SUPFAM" id="SSF52440">
    <property type="entry name" value="PreATP-grasp domain"/>
    <property type="match status" value="1"/>
</dbReference>
<reference evidence="11" key="1">
    <citation type="submission" date="2016-06" db="UniProtKB">
        <authorList>
            <consortium name="WormBaseParasite"/>
        </authorList>
    </citation>
    <scope>IDENTIFICATION</scope>
</reference>
<evidence type="ECO:0000256" key="2">
    <source>
        <dbReference type="ARBA" id="ARBA00022598"/>
    </source>
</evidence>
<reference evidence="9 10" key="2">
    <citation type="submission" date="2018-11" db="EMBL/GenBank/DDBJ databases">
        <authorList>
            <consortium name="Pathogen Informatics"/>
        </authorList>
    </citation>
    <scope>NUCLEOTIDE SEQUENCE [LARGE SCALE GENOMIC DNA]</scope>
</reference>
<dbReference type="SUPFAM" id="SSF56059">
    <property type="entry name" value="Glutathione synthetase ATP-binding domain-like"/>
    <property type="match status" value="1"/>
</dbReference>
<accession>A0A183U6Q5</accession>
<keyword evidence="5" id="KW-0092">Biotin</keyword>
<evidence type="ECO:0000256" key="3">
    <source>
        <dbReference type="ARBA" id="ARBA00022741"/>
    </source>
</evidence>
<dbReference type="InterPro" id="IPR011761">
    <property type="entry name" value="ATP-grasp"/>
</dbReference>
<evidence type="ECO:0000313" key="11">
    <source>
        <dbReference type="WBParaSite" id="TCNE_0000417501-mRNA-1"/>
    </source>
</evidence>
<dbReference type="PANTHER" id="PTHR18866">
    <property type="entry name" value="CARBOXYLASE:PYRUVATE/ACETYL-COA/PROPIONYL-COA CARBOXYLASE"/>
    <property type="match status" value="1"/>
</dbReference>
<dbReference type="GO" id="GO:0046872">
    <property type="term" value="F:metal ion binding"/>
    <property type="evidence" value="ECO:0007669"/>
    <property type="project" value="InterPro"/>
</dbReference>
<evidence type="ECO:0000256" key="1">
    <source>
        <dbReference type="ARBA" id="ARBA00001953"/>
    </source>
</evidence>
<dbReference type="GO" id="GO:0004485">
    <property type="term" value="F:methylcrotonoyl-CoA carboxylase activity"/>
    <property type="evidence" value="ECO:0007669"/>
    <property type="project" value="TreeGrafter"/>
</dbReference>
<evidence type="ECO:0000256" key="5">
    <source>
        <dbReference type="ARBA" id="ARBA00023267"/>
    </source>
</evidence>
<gene>
    <name evidence="9" type="ORF">TCNE_LOCUS4175</name>
</gene>
<dbReference type="GO" id="GO:0005524">
    <property type="term" value="F:ATP binding"/>
    <property type="evidence" value="ECO:0007669"/>
    <property type="project" value="UniProtKB-UniRule"/>
</dbReference>
<dbReference type="GO" id="GO:0005739">
    <property type="term" value="C:mitochondrion"/>
    <property type="evidence" value="ECO:0007669"/>
    <property type="project" value="TreeGrafter"/>
</dbReference>
<evidence type="ECO:0000259" key="8">
    <source>
        <dbReference type="PROSITE" id="PS50979"/>
    </source>
</evidence>
<dbReference type="InterPro" id="IPR016185">
    <property type="entry name" value="PreATP-grasp_dom_sf"/>
</dbReference>
<dbReference type="EMBL" id="UYWY01006529">
    <property type="protein sequence ID" value="VDM29892.1"/>
    <property type="molecule type" value="Genomic_DNA"/>
</dbReference>
<sequence length="145" mass="15844">AIHPGYGFLSENAAFAEKCASVGLVFIGPPSKAIRDMGAKNVSKQIMADAGVPVVKGYHSSEQKDERLRHEAANIGYPVMLKAVYGGGGKGMRIAWNEKEFTEKLASARSEALKAFGNDEMIIEKFVERPRHVEVQRSEAASEDY</sequence>
<dbReference type="Pfam" id="PF02786">
    <property type="entry name" value="CPSase_L_D2"/>
    <property type="match status" value="1"/>
</dbReference>
<dbReference type="PANTHER" id="PTHR18866:SF33">
    <property type="entry name" value="METHYLCROTONOYL-COA CARBOXYLASE SUBUNIT ALPHA, MITOCHONDRIAL-RELATED"/>
    <property type="match status" value="1"/>
</dbReference>
<dbReference type="Pfam" id="PF00289">
    <property type="entry name" value="Biotin_carb_N"/>
    <property type="match status" value="1"/>
</dbReference>
<evidence type="ECO:0000256" key="4">
    <source>
        <dbReference type="ARBA" id="ARBA00022840"/>
    </source>
</evidence>